<protein>
    <submittedName>
        <fullName evidence="1">Uncharacterized protein</fullName>
    </submittedName>
</protein>
<reference evidence="1" key="1">
    <citation type="journal article" date="2021" name="Proc. Natl. Acad. Sci. U.S.A.">
        <title>A Catalog of Tens of Thousands of Viruses from Human Metagenomes Reveals Hidden Associations with Chronic Diseases.</title>
        <authorList>
            <person name="Tisza M.J."/>
            <person name="Buck C.B."/>
        </authorList>
    </citation>
    <scope>NUCLEOTIDE SEQUENCE</scope>
    <source>
        <strain evidence="1">CtvBz3</strain>
    </source>
</reference>
<organism evidence="1">
    <name type="scientific">Siphoviridae sp. ctvBz3</name>
    <dbReference type="NCBI Taxonomy" id="2825720"/>
    <lineage>
        <taxon>Viruses</taxon>
        <taxon>Duplodnaviria</taxon>
        <taxon>Heunggongvirae</taxon>
        <taxon>Uroviricota</taxon>
        <taxon>Caudoviricetes</taxon>
    </lineage>
</organism>
<accession>A0A8S5TXJ8</accession>
<proteinExistence type="predicted"/>
<dbReference type="EMBL" id="BK015955">
    <property type="protein sequence ID" value="DAF86920.1"/>
    <property type="molecule type" value="Genomic_DNA"/>
</dbReference>
<sequence>MSGNIQMYLYFRPVPYGSGLSFILIRKSGKYLHKCEL</sequence>
<evidence type="ECO:0000313" key="1">
    <source>
        <dbReference type="EMBL" id="DAF86920.1"/>
    </source>
</evidence>
<name>A0A8S5TXJ8_9CAUD</name>